<dbReference type="SMART" id="SM00448">
    <property type="entry name" value="REC"/>
    <property type="match status" value="1"/>
</dbReference>
<dbReference type="Pfam" id="PF02518">
    <property type="entry name" value="HATPase_c"/>
    <property type="match status" value="1"/>
</dbReference>
<feature type="compositionally biased region" description="Basic and acidic residues" evidence="9">
    <location>
        <begin position="147"/>
        <end position="158"/>
    </location>
</feature>
<dbReference type="InterPro" id="IPR003661">
    <property type="entry name" value="HisK_dim/P_dom"/>
</dbReference>
<dbReference type="Gene3D" id="1.10.287.130">
    <property type="match status" value="1"/>
</dbReference>
<comment type="catalytic activity">
    <reaction evidence="1">
        <text>ATP + protein L-histidine = ADP + protein N-phospho-L-histidine.</text>
        <dbReference type="EC" id="2.7.13.3"/>
    </reaction>
</comment>
<dbReference type="InterPro" id="IPR011006">
    <property type="entry name" value="CheY-like_superfamily"/>
</dbReference>
<evidence type="ECO:0000256" key="1">
    <source>
        <dbReference type="ARBA" id="ARBA00000085"/>
    </source>
</evidence>
<dbReference type="PROSITE" id="PS50109">
    <property type="entry name" value="HIS_KIN"/>
    <property type="match status" value="1"/>
</dbReference>
<evidence type="ECO:0000256" key="8">
    <source>
        <dbReference type="PROSITE-ProRule" id="PRU00169"/>
    </source>
</evidence>
<name>A0A9X2D749_9ACTN</name>
<evidence type="ECO:0000256" key="5">
    <source>
        <dbReference type="ARBA" id="ARBA00022679"/>
    </source>
</evidence>
<dbReference type="InterPro" id="IPR036097">
    <property type="entry name" value="HisK_dim/P_sf"/>
</dbReference>
<dbReference type="SMART" id="SM00387">
    <property type="entry name" value="HATPase_c"/>
    <property type="match status" value="1"/>
</dbReference>
<feature type="region of interest" description="Disordered" evidence="9">
    <location>
        <begin position="145"/>
        <end position="169"/>
    </location>
</feature>
<evidence type="ECO:0000256" key="7">
    <source>
        <dbReference type="ARBA" id="ARBA00023012"/>
    </source>
</evidence>
<dbReference type="AlphaFoldDB" id="A0A9X2D749"/>
<keyword evidence="4 8" id="KW-0597">Phosphoprotein</keyword>
<keyword evidence="6 12" id="KW-0418">Kinase</keyword>
<dbReference type="InterPro" id="IPR001789">
    <property type="entry name" value="Sig_transdc_resp-reg_receiver"/>
</dbReference>
<keyword evidence="5" id="KW-0808">Transferase</keyword>
<gene>
    <name evidence="12" type="ORF">M8330_08705</name>
</gene>
<dbReference type="EMBL" id="JAMOIL010000009">
    <property type="protein sequence ID" value="MCM0620375.1"/>
    <property type="molecule type" value="Genomic_DNA"/>
</dbReference>
<dbReference type="Proteomes" id="UP001139485">
    <property type="component" value="Unassembled WGS sequence"/>
</dbReference>
<dbReference type="InterPro" id="IPR005467">
    <property type="entry name" value="His_kinase_dom"/>
</dbReference>
<feature type="modified residue" description="4-aspartylphosphate" evidence="8">
    <location>
        <position position="57"/>
    </location>
</feature>
<dbReference type="GO" id="GO:0005886">
    <property type="term" value="C:plasma membrane"/>
    <property type="evidence" value="ECO:0007669"/>
    <property type="project" value="UniProtKB-SubCell"/>
</dbReference>
<dbReference type="SUPFAM" id="SSF55874">
    <property type="entry name" value="ATPase domain of HSP90 chaperone/DNA topoisomerase II/histidine kinase"/>
    <property type="match status" value="1"/>
</dbReference>
<dbReference type="Pfam" id="PF00072">
    <property type="entry name" value="Response_reg"/>
    <property type="match status" value="1"/>
</dbReference>
<dbReference type="SMART" id="SM00388">
    <property type="entry name" value="HisKA"/>
    <property type="match status" value="1"/>
</dbReference>
<dbReference type="PANTHER" id="PTHR43047">
    <property type="entry name" value="TWO-COMPONENT HISTIDINE PROTEIN KINASE"/>
    <property type="match status" value="1"/>
</dbReference>
<protein>
    <recommendedName>
        <fullName evidence="3">histidine kinase</fullName>
        <ecNumber evidence="3">2.7.13.3</ecNumber>
    </recommendedName>
</protein>
<dbReference type="GO" id="GO:0009927">
    <property type="term" value="F:histidine phosphotransfer kinase activity"/>
    <property type="evidence" value="ECO:0007669"/>
    <property type="project" value="TreeGrafter"/>
</dbReference>
<keyword evidence="7" id="KW-0902">Two-component regulatory system</keyword>
<evidence type="ECO:0000256" key="3">
    <source>
        <dbReference type="ARBA" id="ARBA00012438"/>
    </source>
</evidence>
<dbReference type="PROSITE" id="PS50110">
    <property type="entry name" value="RESPONSE_REGULATORY"/>
    <property type="match status" value="1"/>
</dbReference>
<comment type="caution">
    <text evidence="12">The sequence shown here is derived from an EMBL/GenBank/DDBJ whole genome shotgun (WGS) entry which is preliminary data.</text>
</comment>
<dbReference type="InterPro" id="IPR003594">
    <property type="entry name" value="HATPase_dom"/>
</dbReference>
<evidence type="ECO:0000259" key="10">
    <source>
        <dbReference type="PROSITE" id="PS50109"/>
    </source>
</evidence>
<evidence type="ECO:0000256" key="6">
    <source>
        <dbReference type="ARBA" id="ARBA00022777"/>
    </source>
</evidence>
<dbReference type="Gene3D" id="3.30.565.10">
    <property type="entry name" value="Histidine kinase-like ATPase, C-terminal domain"/>
    <property type="match status" value="1"/>
</dbReference>
<reference evidence="12" key="1">
    <citation type="submission" date="2022-05" db="EMBL/GenBank/DDBJ databases">
        <authorList>
            <person name="Tuo L."/>
        </authorList>
    </citation>
    <scope>NUCLEOTIDE SEQUENCE</scope>
    <source>
        <strain evidence="12">BSK12Z-4</strain>
    </source>
</reference>
<dbReference type="CDD" id="cd00082">
    <property type="entry name" value="HisKA"/>
    <property type="match status" value="1"/>
</dbReference>
<evidence type="ECO:0000256" key="4">
    <source>
        <dbReference type="ARBA" id="ARBA00022553"/>
    </source>
</evidence>
<dbReference type="SUPFAM" id="SSF47384">
    <property type="entry name" value="Homodimeric domain of signal transducing histidine kinase"/>
    <property type="match status" value="1"/>
</dbReference>
<evidence type="ECO:0000259" key="11">
    <source>
        <dbReference type="PROSITE" id="PS50110"/>
    </source>
</evidence>
<dbReference type="InterPro" id="IPR036890">
    <property type="entry name" value="HATPase_C_sf"/>
</dbReference>
<dbReference type="EC" id="2.7.13.3" evidence="3"/>
<dbReference type="Pfam" id="PF00512">
    <property type="entry name" value="HisKA"/>
    <property type="match status" value="1"/>
</dbReference>
<accession>A0A9X2D749</accession>
<sequence length="489" mass="51253">MSSTRHRVVIIDDTSDLRELLRLALHRGGFEVVGEAGDGRRGVEVVRETEPDIVLLDLSMPVVDGLDALPALRRAVPEATIIVLSGFGATQMSDRALANGADGYVQKGSSLDSVLAYLQDVVAGVPAATARSLTVAQPTAPDQVVLEGHHPAPSDHRHPAPTGGGAGGGAGDAWAEALDLAPVGVVELADEPLLRVLRINPVARRQLDGADVGSPLGFVNGPLATLVAYHRLSDDAAFEVDLGGTTARVVLRRSSHASLLVYLDSGQDDVAVLRRAIATAAHEIRGPVAVICGIAEASTWGGGSELDGETQARLMTSVSRQARILDGITADLLTTAQIQRGTLRLDPREVDVEATVRALVADRFGDEVEVVVEDDRRVVADPLRLEQMVTNLVGNALKYGQAPWSVHVRPEGALVAIDVVDHGRGVPEEFRAQLFAEFSRASGTVATGTGLGLYVVRGLAEAQGGRAGYEPGQYGGSVFTVALPAVTQA</sequence>
<comment type="subcellular location">
    <subcellularLocation>
        <location evidence="2">Cell membrane</location>
    </subcellularLocation>
</comment>
<evidence type="ECO:0000256" key="2">
    <source>
        <dbReference type="ARBA" id="ARBA00004236"/>
    </source>
</evidence>
<feature type="domain" description="Histidine kinase" evidence="10">
    <location>
        <begin position="279"/>
        <end position="487"/>
    </location>
</feature>
<proteinExistence type="predicted"/>
<dbReference type="GO" id="GO:0000155">
    <property type="term" value="F:phosphorelay sensor kinase activity"/>
    <property type="evidence" value="ECO:0007669"/>
    <property type="project" value="InterPro"/>
</dbReference>
<keyword evidence="13" id="KW-1185">Reference proteome</keyword>
<feature type="domain" description="Response regulatory" evidence="11">
    <location>
        <begin position="7"/>
        <end position="122"/>
    </location>
</feature>
<evidence type="ECO:0000313" key="12">
    <source>
        <dbReference type="EMBL" id="MCM0620375.1"/>
    </source>
</evidence>
<dbReference type="InterPro" id="IPR004358">
    <property type="entry name" value="Sig_transdc_His_kin-like_C"/>
</dbReference>
<dbReference type="SUPFAM" id="SSF52172">
    <property type="entry name" value="CheY-like"/>
    <property type="match status" value="1"/>
</dbReference>
<organism evidence="12 13">
    <name type="scientific">Nocardioides bruguierae</name>
    <dbReference type="NCBI Taxonomy" id="2945102"/>
    <lineage>
        <taxon>Bacteria</taxon>
        <taxon>Bacillati</taxon>
        <taxon>Actinomycetota</taxon>
        <taxon>Actinomycetes</taxon>
        <taxon>Propionibacteriales</taxon>
        <taxon>Nocardioidaceae</taxon>
        <taxon>Nocardioides</taxon>
    </lineage>
</organism>
<evidence type="ECO:0000256" key="9">
    <source>
        <dbReference type="SAM" id="MobiDB-lite"/>
    </source>
</evidence>
<dbReference type="RefSeq" id="WP_250827016.1">
    <property type="nucleotide sequence ID" value="NZ_JAMOIL010000009.1"/>
</dbReference>
<dbReference type="Gene3D" id="3.40.50.2300">
    <property type="match status" value="1"/>
</dbReference>
<dbReference type="PANTHER" id="PTHR43047:SF72">
    <property type="entry name" value="OSMOSENSING HISTIDINE PROTEIN KINASE SLN1"/>
    <property type="match status" value="1"/>
</dbReference>
<evidence type="ECO:0000313" key="13">
    <source>
        <dbReference type="Proteomes" id="UP001139485"/>
    </source>
</evidence>
<dbReference type="PRINTS" id="PR00344">
    <property type="entry name" value="BCTRLSENSOR"/>
</dbReference>